<proteinExistence type="predicted"/>
<evidence type="ECO:0000256" key="1">
    <source>
        <dbReference type="ARBA" id="ARBA00004173"/>
    </source>
</evidence>
<keyword evidence="2" id="KW-0496">Mitochondrion</keyword>
<keyword evidence="5" id="KW-1185">Reference proteome</keyword>
<dbReference type="Proteomes" id="UP001142393">
    <property type="component" value="Unassembled WGS sequence"/>
</dbReference>
<feature type="compositionally biased region" description="Polar residues" evidence="3">
    <location>
        <begin position="303"/>
        <end position="322"/>
    </location>
</feature>
<evidence type="ECO:0000313" key="4">
    <source>
        <dbReference type="EMBL" id="KAJ3747855.1"/>
    </source>
</evidence>
<sequence length="355" mass="39325">MTFTPSLYLPSFKRLQSFWPTLGASTSLRRSSAKFGLEDCMLHRPHTGFSKKRLLSNTVPRTLATHTYTENPASTLGIHSTVFRGTSFENRCLHLLEAHLGMVLQRVGGKEDGGVDLNGWWWLPDVAKDTAALQSPEILSPTSDARTKDPSLQRIRVIAQCKAEKKKIGPKYVRELEGVAWRYMALEKDTHRNPSHESDGVSDNEASKETTPIVAVFLSESPFTKSTVLRAMSSQVPFLLIYVPPLAGTKPDPENPSESEEESDSPSVLSPGSCIYNPALGASGGLFKGELEVRWCWSLPTSNPQPSLKQPSETDTHSSQSLIHGAPALSFRGRRLRGWVPPRLREFDEQVGKIF</sequence>
<protein>
    <recommendedName>
        <fullName evidence="6">Required for respiratory growth protein 7, mitochondrial</fullName>
    </recommendedName>
</protein>
<dbReference type="AlphaFoldDB" id="A0A9W8P6B8"/>
<dbReference type="InterPro" id="IPR018828">
    <property type="entry name" value="RRG7"/>
</dbReference>
<dbReference type="EMBL" id="JANVFU010000003">
    <property type="protein sequence ID" value="KAJ3747855.1"/>
    <property type="molecule type" value="Genomic_DNA"/>
</dbReference>
<feature type="region of interest" description="Disordered" evidence="3">
    <location>
        <begin position="303"/>
        <end position="323"/>
    </location>
</feature>
<evidence type="ECO:0008006" key="6">
    <source>
        <dbReference type="Google" id="ProtNLM"/>
    </source>
</evidence>
<feature type="compositionally biased region" description="Acidic residues" evidence="3">
    <location>
        <begin position="255"/>
        <end position="264"/>
    </location>
</feature>
<dbReference type="PANTHER" id="PTHR28133">
    <property type="entry name" value="REQUIRED FOR RESPIRATORY GROWTH PROTEIN 7, MITOCHONDRIAL"/>
    <property type="match status" value="1"/>
</dbReference>
<evidence type="ECO:0000256" key="2">
    <source>
        <dbReference type="ARBA" id="ARBA00023128"/>
    </source>
</evidence>
<comment type="caution">
    <text evidence="4">The sequence shown here is derived from an EMBL/GenBank/DDBJ whole genome shotgun (WGS) entry which is preliminary data.</text>
</comment>
<dbReference type="PANTHER" id="PTHR28133:SF1">
    <property type="entry name" value="REQUIRED FOR RESPIRATORY GROWTH PROTEIN 7, MITOCHONDRIAL"/>
    <property type="match status" value="1"/>
</dbReference>
<feature type="region of interest" description="Disordered" evidence="3">
    <location>
        <begin position="249"/>
        <end position="270"/>
    </location>
</feature>
<reference evidence="4 5" key="1">
    <citation type="journal article" date="2023" name="Proc. Natl. Acad. Sci. U.S.A.">
        <title>A global phylogenomic analysis of the shiitake genus Lentinula.</title>
        <authorList>
            <person name="Sierra-Patev S."/>
            <person name="Min B."/>
            <person name="Naranjo-Ortiz M."/>
            <person name="Looney B."/>
            <person name="Konkel Z."/>
            <person name="Slot J.C."/>
            <person name="Sakamoto Y."/>
            <person name="Steenwyk J.L."/>
            <person name="Rokas A."/>
            <person name="Carro J."/>
            <person name="Camarero S."/>
            <person name="Ferreira P."/>
            <person name="Molpeceres G."/>
            <person name="Ruiz-Duenas F.J."/>
            <person name="Serrano A."/>
            <person name="Henrissat B."/>
            <person name="Drula E."/>
            <person name="Hughes K.W."/>
            <person name="Mata J.L."/>
            <person name="Ishikawa N.K."/>
            <person name="Vargas-Isla R."/>
            <person name="Ushijima S."/>
            <person name="Smith C.A."/>
            <person name="Donoghue J."/>
            <person name="Ahrendt S."/>
            <person name="Andreopoulos W."/>
            <person name="He G."/>
            <person name="LaButti K."/>
            <person name="Lipzen A."/>
            <person name="Ng V."/>
            <person name="Riley R."/>
            <person name="Sandor L."/>
            <person name="Barry K."/>
            <person name="Martinez A.T."/>
            <person name="Xiao Y."/>
            <person name="Gibbons J.G."/>
            <person name="Terashima K."/>
            <person name="Grigoriev I.V."/>
            <person name="Hibbett D."/>
        </authorList>
    </citation>
    <scope>NUCLEOTIDE SEQUENCE [LARGE SCALE GENOMIC DNA]</scope>
    <source>
        <strain evidence="4 5">TFB7810</strain>
    </source>
</reference>
<evidence type="ECO:0000313" key="5">
    <source>
        <dbReference type="Proteomes" id="UP001142393"/>
    </source>
</evidence>
<dbReference type="Pfam" id="PF10356">
    <property type="entry name" value="RRG7"/>
    <property type="match status" value="1"/>
</dbReference>
<name>A0A9W8P6B8_9AGAR</name>
<evidence type="ECO:0000256" key="3">
    <source>
        <dbReference type="SAM" id="MobiDB-lite"/>
    </source>
</evidence>
<gene>
    <name evidence="4" type="ORF">DFH05DRAFT_1481838</name>
</gene>
<comment type="subcellular location">
    <subcellularLocation>
        <location evidence="1">Mitochondrion</location>
    </subcellularLocation>
</comment>
<accession>A0A9W8P6B8</accession>
<dbReference type="GO" id="GO:0005739">
    <property type="term" value="C:mitochondrion"/>
    <property type="evidence" value="ECO:0007669"/>
    <property type="project" value="UniProtKB-SubCell"/>
</dbReference>
<organism evidence="4 5">
    <name type="scientific">Lentinula detonsa</name>
    <dbReference type="NCBI Taxonomy" id="2804962"/>
    <lineage>
        <taxon>Eukaryota</taxon>
        <taxon>Fungi</taxon>
        <taxon>Dikarya</taxon>
        <taxon>Basidiomycota</taxon>
        <taxon>Agaricomycotina</taxon>
        <taxon>Agaricomycetes</taxon>
        <taxon>Agaricomycetidae</taxon>
        <taxon>Agaricales</taxon>
        <taxon>Marasmiineae</taxon>
        <taxon>Omphalotaceae</taxon>
        <taxon>Lentinula</taxon>
    </lineage>
</organism>